<dbReference type="Proteomes" id="UP001049176">
    <property type="component" value="Chromosome 10"/>
</dbReference>
<dbReference type="EMBL" id="CM032190">
    <property type="protein sequence ID" value="KAG7086282.1"/>
    <property type="molecule type" value="Genomic_DNA"/>
</dbReference>
<evidence type="ECO:0000313" key="2">
    <source>
        <dbReference type="EMBL" id="KAG7086282.1"/>
    </source>
</evidence>
<feature type="chain" id="PRO_5040280413" evidence="1">
    <location>
        <begin position="20"/>
        <end position="99"/>
    </location>
</feature>
<name>A0A9P7UKD5_9AGAR</name>
<dbReference type="KEGG" id="more:E1B28_002246"/>
<evidence type="ECO:0000256" key="1">
    <source>
        <dbReference type="SAM" id="SignalP"/>
    </source>
</evidence>
<protein>
    <submittedName>
        <fullName evidence="2">Uncharacterized protein</fullName>
    </submittedName>
</protein>
<keyword evidence="3" id="KW-1185">Reference proteome</keyword>
<dbReference type="AlphaFoldDB" id="A0A9P7UKD5"/>
<reference evidence="2" key="1">
    <citation type="journal article" date="2021" name="Genome Biol. Evol.">
        <title>The assembled and annotated genome of the fairy-ring fungus Marasmius oreades.</title>
        <authorList>
            <person name="Hiltunen M."/>
            <person name="Ament-Velasquez S.L."/>
            <person name="Johannesson H."/>
        </authorList>
    </citation>
    <scope>NUCLEOTIDE SEQUENCE</scope>
    <source>
        <strain evidence="2">03SP1</strain>
    </source>
</reference>
<dbReference type="GeneID" id="66071322"/>
<keyword evidence="1" id="KW-0732">Signal</keyword>
<accession>A0A9P7UKD5</accession>
<proteinExistence type="predicted"/>
<evidence type="ECO:0000313" key="3">
    <source>
        <dbReference type="Proteomes" id="UP001049176"/>
    </source>
</evidence>
<gene>
    <name evidence="2" type="ORF">E1B28_002246</name>
</gene>
<feature type="signal peptide" evidence="1">
    <location>
        <begin position="1"/>
        <end position="19"/>
    </location>
</feature>
<comment type="caution">
    <text evidence="2">The sequence shown here is derived from an EMBL/GenBank/DDBJ whole genome shotgun (WGS) entry which is preliminary data.</text>
</comment>
<organism evidence="2 3">
    <name type="scientific">Marasmius oreades</name>
    <name type="common">fairy-ring Marasmius</name>
    <dbReference type="NCBI Taxonomy" id="181124"/>
    <lineage>
        <taxon>Eukaryota</taxon>
        <taxon>Fungi</taxon>
        <taxon>Dikarya</taxon>
        <taxon>Basidiomycota</taxon>
        <taxon>Agaricomycotina</taxon>
        <taxon>Agaricomycetes</taxon>
        <taxon>Agaricomycetidae</taxon>
        <taxon>Agaricales</taxon>
        <taxon>Marasmiineae</taxon>
        <taxon>Marasmiaceae</taxon>
        <taxon>Marasmius</taxon>
    </lineage>
</organism>
<sequence>MGIGYPKILVLFLASHGLAVRELVDGPIPNIQCRTSSSITSMFSGYTLDIDIKQAQPAVLNMRRWMSINPVPKVVCILQEQLDIDSEETRFLYLAYRGS</sequence>
<dbReference type="RefSeq" id="XP_043002753.1">
    <property type="nucleotide sequence ID" value="XM_043159154.1"/>
</dbReference>